<dbReference type="Proteomes" id="UP000762676">
    <property type="component" value="Unassembled WGS sequence"/>
</dbReference>
<dbReference type="EMBL" id="BMAT01007828">
    <property type="protein sequence ID" value="GFR72372.1"/>
    <property type="molecule type" value="Genomic_DNA"/>
</dbReference>
<name>A0AAV4FGL6_9GAST</name>
<proteinExistence type="predicted"/>
<sequence>MAFERFTTRKLPKVVKCIKKHSKSCRDEHARYDAKAVQDILEYMCTGAGRRLIHILSSSQCAEDLLSLEVAVLNCIDNFEMSIKTVDFTRNSSKQSFEPSDFCM</sequence>
<organism evidence="1 2">
    <name type="scientific">Elysia marginata</name>
    <dbReference type="NCBI Taxonomy" id="1093978"/>
    <lineage>
        <taxon>Eukaryota</taxon>
        <taxon>Metazoa</taxon>
        <taxon>Spiralia</taxon>
        <taxon>Lophotrochozoa</taxon>
        <taxon>Mollusca</taxon>
        <taxon>Gastropoda</taxon>
        <taxon>Heterobranchia</taxon>
        <taxon>Euthyneura</taxon>
        <taxon>Panpulmonata</taxon>
        <taxon>Sacoglossa</taxon>
        <taxon>Placobranchoidea</taxon>
        <taxon>Plakobranchidae</taxon>
        <taxon>Elysia</taxon>
    </lineage>
</organism>
<evidence type="ECO:0000313" key="2">
    <source>
        <dbReference type="Proteomes" id="UP000762676"/>
    </source>
</evidence>
<comment type="caution">
    <text evidence="1">The sequence shown here is derived from an EMBL/GenBank/DDBJ whole genome shotgun (WGS) entry which is preliminary data.</text>
</comment>
<evidence type="ECO:0000313" key="1">
    <source>
        <dbReference type="EMBL" id="GFR72372.1"/>
    </source>
</evidence>
<dbReference type="AlphaFoldDB" id="A0AAV4FGL6"/>
<keyword evidence="2" id="KW-1185">Reference proteome</keyword>
<accession>A0AAV4FGL6</accession>
<protein>
    <submittedName>
        <fullName evidence="1">Uncharacterized protein</fullName>
    </submittedName>
</protein>
<gene>
    <name evidence="1" type="ORF">ElyMa_003838900</name>
</gene>
<reference evidence="1 2" key="1">
    <citation type="journal article" date="2021" name="Elife">
        <title>Chloroplast acquisition without the gene transfer in kleptoplastic sea slugs, Plakobranchus ocellatus.</title>
        <authorList>
            <person name="Maeda T."/>
            <person name="Takahashi S."/>
            <person name="Yoshida T."/>
            <person name="Shimamura S."/>
            <person name="Takaki Y."/>
            <person name="Nagai Y."/>
            <person name="Toyoda A."/>
            <person name="Suzuki Y."/>
            <person name="Arimoto A."/>
            <person name="Ishii H."/>
            <person name="Satoh N."/>
            <person name="Nishiyama T."/>
            <person name="Hasebe M."/>
            <person name="Maruyama T."/>
            <person name="Minagawa J."/>
            <person name="Obokata J."/>
            <person name="Shigenobu S."/>
        </authorList>
    </citation>
    <scope>NUCLEOTIDE SEQUENCE [LARGE SCALE GENOMIC DNA]</scope>
</reference>